<organism evidence="3 4">
    <name type="scientific">Hymenobacter rigui</name>
    <dbReference type="NCBI Taxonomy" id="334424"/>
    <lineage>
        <taxon>Bacteria</taxon>
        <taxon>Pseudomonadati</taxon>
        <taxon>Bacteroidota</taxon>
        <taxon>Cytophagia</taxon>
        <taxon>Cytophagales</taxon>
        <taxon>Hymenobacteraceae</taxon>
        <taxon>Hymenobacter</taxon>
    </lineage>
</organism>
<feature type="transmembrane region" description="Helical" evidence="1">
    <location>
        <begin position="76"/>
        <end position="98"/>
    </location>
</feature>
<feature type="domain" description="DUF2062" evidence="2">
    <location>
        <begin position="25"/>
        <end position="169"/>
    </location>
</feature>
<sequence>MPPSVPPPVAVSAPEPPPSWWRRRIVQPVLNLLRQGLTPHQLALTVVLGTAAGLVPMLGITTLLATSAAIRLRLNVAATLLIAHLWSPVQLLLIIPFMSQGARLWGAHSPPLTLEKLQYLFGHDWVAALKLLWHAIVGALALWAGAFLVLGPVLYFVLRPILTRVMSKRTAPEEQIA</sequence>
<keyword evidence="4" id="KW-1185">Reference proteome</keyword>
<dbReference type="AlphaFoldDB" id="A0A3R9NE64"/>
<comment type="caution">
    <text evidence="3">The sequence shown here is derived from an EMBL/GenBank/DDBJ whole genome shotgun (WGS) entry which is preliminary data.</text>
</comment>
<dbReference type="OrthoDB" id="978759at2"/>
<keyword evidence="1" id="KW-0472">Membrane</keyword>
<dbReference type="Proteomes" id="UP000273500">
    <property type="component" value="Unassembled WGS sequence"/>
</dbReference>
<dbReference type="PANTHER" id="PTHR35102:SF1">
    <property type="entry name" value="E3 UBIQUITIN-PROTEIN LIGASE"/>
    <property type="match status" value="1"/>
</dbReference>
<feature type="transmembrane region" description="Helical" evidence="1">
    <location>
        <begin position="131"/>
        <end position="158"/>
    </location>
</feature>
<dbReference type="InterPro" id="IPR018639">
    <property type="entry name" value="DUF2062"/>
</dbReference>
<gene>
    <name evidence="3" type="ORF">EI291_19570</name>
</gene>
<dbReference type="Pfam" id="PF09835">
    <property type="entry name" value="DUF2062"/>
    <property type="match status" value="1"/>
</dbReference>
<evidence type="ECO:0000313" key="4">
    <source>
        <dbReference type="Proteomes" id="UP000273500"/>
    </source>
</evidence>
<evidence type="ECO:0000313" key="3">
    <source>
        <dbReference type="EMBL" id="RSK45078.1"/>
    </source>
</evidence>
<dbReference type="PANTHER" id="PTHR35102">
    <property type="entry name" value="E3 UBIQUITIN-PROTEIN LIGASE"/>
    <property type="match status" value="1"/>
</dbReference>
<feature type="transmembrane region" description="Helical" evidence="1">
    <location>
        <begin position="42"/>
        <end position="64"/>
    </location>
</feature>
<keyword evidence="1" id="KW-0812">Transmembrane</keyword>
<evidence type="ECO:0000256" key="1">
    <source>
        <dbReference type="SAM" id="Phobius"/>
    </source>
</evidence>
<reference evidence="3 4" key="1">
    <citation type="submission" date="2018-12" db="EMBL/GenBank/DDBJ databases">
        <authorList>
            <person name="Feng G."/>
            <person name="Zhu H."/>
        </authorList>
    </citation>
    <scope>NUCLEOTIDE SEQUENCE [LARGE SCALE GENOMIC DNA]</scope>
    <source>
        <strain evidence="3 4">KCTC 12533</strain>
    </source>
</reference>
<evidence type="ECO:0000259" key="2">
    <source>
        <dbReference type="Pfam" id="PF09835"/>
    </source>
</evidence>
<accession>A0A3R9NE64</accession>
<dbReference type="EMBL" id="RWIT01000016">
    <property type="protein sequence ID" value="RSK45078.1"/>
    <property type="molecule type" value="Genomic_DNA"/>
</dbReference>
<protein>
    <submittedName>
        <fullName evidence="3">DUF2062 domain-containing protein</fullName>
    </submittedName>
</protein>
<proteinExistence type="predicted"/>
<keyword evidence="1" id="KW-1133">Transmembrane helix</keyword>
<name>A0A3R9NE64_9BACT</name>